<feature type="coiled-coil region" evidence="1">
    <location>
        <begin position="8"/>
        <end position="35"/>
    </location>
</feature>
<dbReference type="Proteomes" id="UP001152795">
    <property type="component" value="Unassembled WGS sequence"/>
</dbReference>
<keyword evidence="4" id="KW-1185">Reference proteome</keyword>
<feature type="compositionally biased region" description="Polar residues" evidence="2">
    <location>
        <begin position="49"/>
        <end position="61"/>
    </location>
</feature>
<comment type="caution">
    <text evidence="3">The sequence shown here is derived from an EMBL/GenBank/DDBJ whole genome shotgun (WGS) entry which is preliminary data.</text>
</comment>
<proteinExistence type="predicted"/>
<evidence type="ECO:0000256" key="2">
    <source>
        <dbReference type="SAM" id="MobiDB-lite"/>
    </source>
</evidence>
<accession>A0A6S7GKW2</accession>
<dbReference type="EMBL" id="CACRXK020002393">
    <property type="protein sequence ID" value="CAB3994114.1"/>
    <property type="molecule type" value="Genomic_DNA"/>
</dbReference>
<sequence length="276" mass="31414">MSILEEKTSNFEKNTRKIEADINKAEDKKTLLEELNNVVGLEPPPLENPQDNTTVNQVENKGQQEEAQETQPEPKAKKAETKASVDIAKAFKRDFKIFGTIRDESHKDGLSFVSLGRQIDTGIESGNKETEIIEAVIRAVSPSLKLRSHLEIMSELSLSPLKQILRAHCKEKSATEIYKELAQFVPRSQRICPRFPDSSYEFTPTSHILITNSRYVKYEPSLVQSLFIHVVETGLQQESIRAKLRHLLEKLSVNDEELMDRVNLAVSVETERQNKM</sequence>
<feature type="compositionally biased region" description="Basic and acidic residues" evidence="2">
    <location>
        <begin position="72"/>
        <end position="81"/>
    </location>
</feature>
<keyword evidence="1" id="KW-0175">Coiled coil</keyword>
<evidence type="ECO:0000256" key="1">
    <source>
        <dbReference type="SAM" id="Coils"/>
    </source>
</evidence>
<gene>
    <name evidence="3" type="ORF">PACLA_8A011930</name>
</gene>
<dbReference type="OrthoDB" id="10068084at2759"/>
<dbReference type="AlphaFoldDB" id="A0A6S7GKW2"/>
<protein>
    <submittedName>
        <fullName evidence="3">Uncharacterized protein</fullName>
    </submittedName>
</protein>
<evidence type="ECO:0000313" key="4">
    <source>
        <dbReference type="Proteomes" id="UP001152795"/>
    </source>
</evidence>
<feature type="region of interest" description="Disordered" evidence="2">
    <location>
        <begin position="38"/>
        <end position="81"/>
    </location>
</feature>
<evidence type="ECO:0000313" key="3">
    <source>
        <dbReference type="EMBL" id="CAB3994114.1"/>
    </source>
</evidence>
<name>A0A6S7GKW2_PARCT</name>
<organism evidence="3 4">
    <name type="scientific">Paramuricea clavata</name>
    <name type="common">Red gorgonian</name>
    <name type="synonym">Violescent sea-whip</name>
    <dbReference type="NCBI Taxonomy" id="317549"/>
    <lineage>
        <taxon>Eukaryota</taxon>
        <taxon>Metazoa</taxon>
        <taxon>Cnidaria</taxon>
        <taxon>Anthozoa</taxon>
        <taxon>Octocorallia</taxon>
        <taxon>Malacalcyonacea</taxon>
        <taxon>Plexauridae</taxon>
        <taxon>Paramuricea</taxon>
    </lineage>
</organism>
<reference evidence="3" key="1">
    <citation type="submission" date="2020-04" db="EMBL/GenBank/DDBJ databases">
        <authorList>
            <person name="Alioto T."/>
            <person name="Alioto T."/>
            <person name="Gomez Garrido J."/>
        </authorList>
    </citation>
    <scope>NUCLEOTIDE SEQUENCE</scope>
    <source>
        <strain evidence="3">A484AB</strain>
    </source>
</reference>